<dbReference type="OrthoDB" id="3800738at2759"/>
<dbReference type="SUPFAM" id="SSF81383">
    <property type="entry name" value="F-box domain"/>
    <property type="match status" value="1"/>
</dbReference>
<dbReference type="EMBL" id="ML993596">
    <property type="protein sequence ID" value="KAF2166461.1"/>
    <property type="molecule type" value="Genomic_DNA"/>
</dbReference>
<feature type="compositionally biased region" description="Polar residues" evidence="1">
    <location>
        <begin position="381"/>
        <end position="390"/>
    </location>
</feature>
<protein>
    <recommendedName>
        <fullName evidence="4">F-box domain-containing protein</fullName>
    </recommendedName>
</protein>
<dbReference type="AlphaFoldDB" id="A0A6A6CHD5"/>
<feature type="region of interest" description="Disordered" evidence="1">
    <location>
        <begin position="1"/>
        <end position="56"/>
    </location>
</feature>
<sequence>MASVVASGDAASDTPSSKKFPTTPTPIEPEEPVASSSDDDSEDGDPSTHPSNRAKAKALSIPEILEQILLNLRICDLIFPIPLVCRQWRDTIEGSSKLQQALFLSPLPGGPLYLSSHPSLRPKWIAHENDRHTHIISVNPFYTRFLGYCAGRVRREDLRKFARPEASWRGMLVCQPPVAERVFERGSVVRAGDAVLRCGDGGLRLDSRELLRERERGEFWLKAFRSDVGRHFTSRSVNIFKDGFGLAGVGGNSQWKKVERAFEVLRSAWKHIAAAKKEFMSYAIRCCGSEGIQSLTRPYKHLPQCMKAIRHIPPPLLTYPITQHLTCQQNHPRKPQSIPIPPLTTKQRKKAPAEHSTPSNRGQKREQRRSEVQIEAPHQTAKLSPTSQPSACRLAKARGKLPHHLTLSHTNDREEVQRYNDTWKRRYSSHTCITVPLSYTRPSLLYWCPLSTPGQTVYLIKNLHRQTASPHEACQPPAPSTSPITQTPHLPHEFGIY</sequence>
<dbReference type="GeneID" id="54566107"/>
<dbReference type="Proteomes" id="UP000799537">
    <property type="component" value="Unassembled WGS sequence"/>
</dbReference>
<dbReference type="InterPro" id="IPR036047">
    <property type="entry name" value="F-box-like_dom_sf"/>
</dbReference>
<feature type="compositionally biased region" description="Basic and acidic residues" evidence="1">
    <location>
        <begin position="363"/>
        <end position="372"/>
    </location>
</feature>
<dbReference type="RefSeq" id="XP_033667350.1">
    <property type="nucleotide sequence ID" value="XM_033812835.1"/>
</dbReference>
<evidence type="ECO:0000256" key="1">
    <source>
        <dbReference type="SAM" id="MobiDB-lite"/>
    </source>
</evidence>
<gene>
    <name evidence="2" type="ORF">M409DRAFT_54807</name>
</gene>
<organism evidence="2 3">
    <name type="scientific">Zasmidium cellare ATCC 36951</name>
    <dbReference type="NCBI Taxonomy" id="1080233"/>
    <lineage>
        <taxon>Eukaryota</taxon>
        <taxon>Fungi</taxon>
        <taxon>Dikarya</taxon>
        <taxon>Ascomycota</taxon>
        <taxon>Pezizomycotina</taxon>
        <taxon>Dothideomycetes</taxon>
        <taxon>Dothideomycetidae</taxon>
        <taxon>Mycosphaerellales</taxon>
        <taxon>Mycosphaerellaceae</taxon>
        <taxon>Zasmidium</taxon>
    </lineage>
</organism>
<evidence type="ECO:0008006" key="4">
    <source>
        <dbReference type="Google" id="ProtNLM"/>
    </source>
</evidence>
<feature type="region of interest" description="Disordered" evidence="1">
    <location>
        <begin position="327"/>
        <end position="391"/>
    </location>
</feature>
<evidence type="ECO:0000313" key="2">
    <source>
        <dbReference type="EMBL" id="KAF2166461.1"/>
    </source>
</evidence>
<accession>A0A6A6CHD5</accession>
<proteinExistence type="predicted"/>
<keyword evidence="3" id="KW-1185">Reference proteome</keyword>
<evidence type="ECO:0000313" key="3">
    <source>
        <dbReference type="Proteomes" id="UP000799537"/>
    </source>
</evidence>
<feature type="compositionally biased region" description="Low complexity" evidence="1">
    <location>
        <begin position="1"/>
        <end position="22"/>
    </location>
</feature>
<name>A0A6A6CHD5_ZASCE</name>
<reference evidence="2" key="1">
    <citation type="journal article" date="2020" name="Stud. Mycol.">
        <title>101 Dothideomycetes genomes: a test case for predicting lifestyles and emergence of pathogens.</title>
        <authorList>
            <person name="Haridas S."/>
            <person name="Albert R."/>
            <person name="Binder M."/>
            <person name="Bloem J."/>
            <person name="Labutti K."/>
            <person name="Salamov A."/>
            <person name="Andreopoulos B."/>
            <person name="Baker S."/>
            <person name="Barry K."/>
            <person name="Bills G."/>
            <person name="Bluhm B."/>
            <person name="Cannon C."/>
            <person name="Castanera R."/>
            <person name="Culley D."/>
            <person name="Daum C."/>
            <person name="Ezra D."/>
            <person name="Gonzalez J."/>
            <person name="Henrissat B."/>
            <person name="Kuo A."/>
            <person name="Liang C."/>
            <person name="Lipzen A."/>
            <person name="Lutzoni F."/>
            <person name="Magnuson J."/>
            <person name="Mondo S."/>
            <person name="Nolan M."/>
            <person name="Ohm R."/>
            <person name="Pangilinan J."/>
            <person name="Park H.-J."/>
            <person name="Ramirez L."/>
            <person name="Alfaro M."/>
            <person name="Sun H."/>
            <person name="Tritt A."/>
            <person name="Yoshinaga Y."/>
            <person name="Zwiers L.-H."/>
            <person name="Turgeon B."/>
            <person name="Goodwin S."/>
            <person name="Spatafora J."/>
            <person name="Crous P."/>
            <person name="Grigoriev I."/>
        </authorList>
    </citation>
    <scope>NUCLEOTIDE SEQUENCE</scope>
    <source>
        <strain evidence="2">ATCC 36951</strain>
    </source>
</reference>